<dbReference type="Proteomes" id="UP000828941">
    <property type="component" value="Chromosome 6"/>
</dbReference>
<sequence length="100" mass="9985">MARQLQVLVFALVLFAVVGLSYASESPAPSGHELPQEPPNNLIGTTSDDDADSPNAVEAASVGGPVPPGAFSSSDSHGAASAIRVSTLAATAALAAFFSF</sequence>
<name>A0ACB9NND2_BAUVA</name>
<protein>
    <submittedName>
        <fullName evidence="1">Uncharacterized protein</fullName>
    </submittedName>
</protein>
<organism evidence="1 2">
    <name type="scientific">Bauhinia variegata</name>
    <name type="common">Purple orchid tree</name>
    <name type="synonym">Phanera variegata</name>
    <dbReference type="NCBI Taxonomy" id="167791"/>
    <lineage>
        <taxon>Eukaryota</taxon>
        <taxon>Viridiplantae</taxon>
        <taxon>Streptophyta</taxon>
        <taxon>Embryophyta</taxon>
        <taxon>Tracheophyta</taxon>
        <taxon>Spermatophyta</taxon>
        <taxon>Magnoliopsida</taxon>
        <taxon>eudicotyledons</taxon>
        <taxon>Gunneridae</taxon>
        <taxon>Pentapetalae</taxon>
        <taxon>rosids</taxon>
        <taxon>fabids</taxon>
        <taxon>Fabales</taxon>
        <taxon>Fabaceae</taxon>
        <taxon>Cercidoideae</taxon>
        <taxon>Cercideae</taxon>
        <taxon>Bauhiniinae</taxon>
        <taxon>Bauhinia</taxon>
    </lineage>
</organism>
<comment type="caution">
    <text evidence="1">The sequence shown here is derived from an EMBL/GenBank/DDBJ whole genome shotgun (WGS) entry which is preliminary data.</text>
</comment>
<accession>A0ACB9NND2</accession>
<proteinExistence type="predicted"/>
<dbReference type="EMBL" id="CM039431">
    <property type="protein sequence ID" value="KAI4336646.1"/>
    <property type="molecule type" value="Genomic_DNA"/>
</dbReference>
<keyword evidence="2" id="KW-1185">Reference proteome</keyword>
<evidence type="ECO:0000313" key="2">
    <source>
        <dbReference type="Proteomes" id="UP000828941"/>
    </source>
</evidence>
<reference evidence="1 2" key="1">
    <citation type="journal article" date="2022" name="DNA Res.">
        <title>Chromosomal-level genome assembly of the orchid tree Bauhinia variegata (Leguminosae; Cercidoideae) supports the allotetraploid origin hypothesis of Bauhinia.</title>
        <authorList>
            <person name="Zhong Y."/>
            <person name="Chen Y."/>
            <person name="Zheng D."/>
            <person name="Pang J."/>
            <person name="Liu Y."/>
            <person name="Luo S."/>
            <person name="Meng S."/>
            <person name="Qian L."/>
            <person name="Wei D."/>
            <person name="Dai S."/>
            <person name="Zhou R."/>
        </authorList>
    </citation>
    <scope>NUCLEOTIDE SEQUENCE [LARGE SCALE GENOMIC DNA]</scope>
    <source>
        <strain evidence="1">BV-YZ2020</strain>
    </source>
</reference>
<evidence type="ECO:0000313" key="1">
    <source>
        <dbReference type="EMBL" id="KAI4336646.1"/>
    </source>
</evidence>
<gene>
    <name evidence="1" type="ORF">L6164_015146</name>
</gene>